<sequence length="123" mass="12725">MQAAANRRPPGVPSSEEAAARRPLRRRRRHCLAAPAAIIVMYLVCVCLHGDANLQAAAAAVPAPRRRGPRLLAAAGSRAVVGSRPVPDAVVGAGGLSPSAAAGARFGDDKRRIPSCPDALHNR</sequence>
<dbReference type="AlphaFoldDB" id="A0A8T0S9Q6"/>
<reference evidence="3" key="1">
    <citation type="submission" date="2020-05" db="EMBL/GenBank/DDBJ databases">
        <title>WGS assembly of Panicum virgatum.</title>
        <authorList>
            <person name="Lovell J.T."/>
            <person name="Jenkins J."/>
            <person name="Shu S."/>
            <person name="Juenger T.E."/>
            <person name="Schmutz J."/>
        </authorList>
    </citation>
    <scope>NUCLEOTIDE SEQUENCE</scope>
    <source>
        <strain evidence="3">AP13</strain>
    </source>
</reference>
<keyword evidence="4" id="KW-1185">Reference proteome</keyword>
<keyword evidence="2" id="KW-1133">Transmembrane helix</keyword>
<name>A0A8T0S9Q6_PANVG</name>
<gene>
    <name evidence="3" type="ORF">PVAP13_5KG111700</name>
</gene>
<accession>A0A8T0S9Q6</accession>
<keyword evidence="2" id="KW-0812">Transmembrane</keyword>
<organism evidence="3 4">
    <name type="scientific">Panicum virgatum</name>
    <name type="common">Blackwell switchgrass</name>
    <dbReference type="NCBI Taxonomy" id="38727"/>
    <lineage>
        <taxon>Eukaryota</taxon>
        <taxon>Viridiplantae</taxon>
        <taxon>Streptophyta</taxon>
        <taxon>Embryophyta</taxon>
        <taxon>Tracheophyta</taxon>
        <taxon>Spermatophyta</taxon>
        <taxon>Magnoliopsida</taxon>
        <taxon>Liliopsida</taxon>
        <taxon>Poales</taxon>
        <taxon>Poaceae</taxon>
        <taxon>PACMAD clade</taxon>
        <taxon>Panicoideae</taxon>
        <taxon>Panicodae</taxon>
        <taxon>Paniceae</taxon>
        <taxon>Panicinae</taxon>
        <taxon>Panicum</taxon>
        <taxon>Panicum sect. Hiantes</taxon>
    </lineage>
</organism>
<dbReference type="PANTHER" id="PTHR37184">
    <property type="entry name" value="CLAVATA3/ESR (CLE)-RELATED PROTEIN 27"/>
    <property type="match status" value="1"/>
</dbReference>
<feature type="region of interest" description="Disordered" evidence="1">
    <location>
        <begin position="92"/>
        <end position="123"/>
    </location>
</feature>
<evidence type="ECO:0000256" key="1">
    <source>
        <dbReference type="SAM" id="MobiDB-lite"/>
    </source>
</evidence>
<dbReference type="PANTHER" id="PTHR37184:SF2">
    <property type="entry name" value="CLAVATA3_ESR (CLE)-RELATED PROTEIN 43"/>
    <property type="match status" value="1"/>
</dbReference>
<comment type="caution">
    <text evidence="3">The sequence shown here is derived from an EMBL/GenBank/DDBJ whole genome shotgun (WGS) entry which is preliminary data.</text>
</comment>
<feature type="transmembrane region" description="Helical" evidence="2">
    <location>
        <begin position="31"/>
        <end position="52"/>
    </location>
</feature>
<proteinExistence type="predicted"/>
<dbReference type="InterPro" id="IPR040274">
    <property type="entry name" value="CLE27/CLE43"/>
</dbReference>
<evidence type="ECO:0000313" key="3">
    <source>
        <dbReference type="EMBL" id="KAG2595902.1"/>
    </source>
</evidence>
<protein>
    <submittedName>
        <fullName evidence="3">Uncharacterized protein</fullName>
    </submittedName>
</protein>
<evidence type="ECO:0000256" key="2">
    <source>
        <dbReference type="SAM" id="Phobius"/>
    </source>
</evidence>
<evidence type="ECO:0000313" key="4">
    <source>
        <dbReference type="Proteomes" id="UP000823388"/>
    </source>
</evidence>
<dbReference type="Proteomes" id="UP000823388">
    <property type="component" value="Chromosome 5K"/>
</dbReference>
<keyword evidence="2" id="KW-0472">Membrane</keyword>
<feature type="region of interest" description="Disordered" evidence="1">
    <location>
        <begin position="1"/>
        <end position="26"/>
    </location>
</feature>
<dbReference type="EMBL" id="CM029045">
    <property type="protein sequence ID" value="KAG2595902.1"/>
    <property type="molecule type" value="Genomic_DNA"/>
</dbReference>